<dbReference type="Proteomes" id="UP000483379">
    <property type="component" value="Unassembled WGS sequence"/>
</dbReference>
<protein>
    <submittedName>
        <fullName evidence="4">RHS repeat-associated core domain-containing protein</fullName>
    </submittedName>
</protein>
<keyword evidence="5" id="KW-1185">Reference proteome</keyword>
<organism evidence="4 5">
    <name type="scientific">Thiorhodococcus minor</name>
    <dbReference type="NCBI Taxonomy" id="57489"/>
    <lineage>
        <taxon>Bacteria</taxon>
        <taxon>Pseudomonadati</taxon>
        <taxon>Pseudomonadota</taxon>
        <taxon>Gammaproteobacteria</taxon>
        <taxon>Chromatiales</taxon>
        <taxon>Chromatiaceae</taxon>
        <taxon>Thiorhodococcus</taxon>
    </lineage>
</organism>
<evidence type="ECO:0000313" key="5">
    <source>
        <dbReference type="Proteomes" id="UP000483379"/>
    </source>
</evidence>
<name>A0A6M0K9N7_9GAMM</name>
<dbReference type="Pfam" id="PF25023">
    <property type="entry name" value="TEN_YD-shell"/>
    <property type="match status" value="2"/>
</dbReference>
<dbReference type="Gene3D" id="2.180.10.10">
    <property type="entry name" value="RHS repeat-associated core"/>
    <property type="match status" value="2"/>
</dbReference>
<accession>A0A6M0K9N7</accession>
<dbReference type="PANTHER" id="PTHR32305:SF15">
    <property type="entry name" value="PROTEIN RHSA-RELATED"/>
    <property type="match status" value="1"/>
</dbReference>
<feature type="region of interest" description="Disordered" evidence="2">
    <location>
        <begin position="325"/>
        <end position="345"/>
    </location>
</feature>
<dbReference type="NCBIfam" id="TIGR03696">
    <property type="entry name" value="Rhs_assc_core"/>
    <property type="match status" value="1"/>
</dbReference>
<evidence type="ECO:0000259" key="3">
    <source>
        <dbReference type="Pfam" id="PF25023"/>
    </source>
</evidence>
<dbReference type="NCBIfam" id="TIGR01643">
    <property type="entry name" value="YD_repeat_2x"/>
    <property type="match status" value="8"/>
</dbReference>
<dbReference type="InterPro" id="IPR006530">
    <property type="entry name" value="YD"/>
</dbReference>
<feature type="compositionally biased region" description="Polar residues" evidence="2">
    <location>
        <begin position="229"/>
        <end position="245"/>
    </location>
</feature>
<dbReference type="InterPro" id="IPR056823">
    <property type="entry name" value="TEN-like_YD-shell"/>
</dbReference>
<comment type="caution">
    <text evidence="4">The sequence shown here is derived from an EMBL/GenBank/DDBJ whole genome shotgun (WGS) entry which is preliminary data.</text>
</comment>
<evidence type="ECO:0000256" key="2">
    <source>
        <dbReference type="SAM" id="MobiDB-lite"/>
    </source>
</evidence>
<dbReference type="EMBL" id="JAAIJQ010000193">
    <property type="protein sequence ID" value="NEV65265.1"/>
    <property type="molecule type" value="Genomic_DNA"/>
</dbReference>
<reference evidence="4 5" key="1">
    <citation type="submission" date="2020-02" db="EMBL/GenBank/DDBJ databases">
        <title>Genome sequences of Thiorhodococcus mannitoliphagus and Thiorhodococcus minor, purple sulfur photosynthetic bacteria in the gammaproteobacterial family, Chromatiaceae.</title>
        <authorList>
            <person name="Aviles F.A."/>
            <person name="Meyer T.E."/>
            <person name="Kyndt J.A."/>
        </authorList>
    </citation>
    <scope>NUCLEOTIDE SEQUENCE [LARGE SCALE GENOMIC DNA]</scope>
    <source>
        <strain evidence="4 5">DSM 11518</strain>
    </source>
</reference>
<dbReference type="AlphaFoldDB" id="A0A6M0K9N7"/>
<sequence length="1004" mass="108119">TTGFTPDGLSAAGAAIGPIAGLVEDGDGRLYFGQASPAGVRRIASAYASLPWQDRLQVPGDGGETLRIFDAQGRLREERDAETGLTLKTVDYDAAGQLASVTDEYDRTTTYERDGAGRIAAVVSPTGQRTRIAYNAFGQPETITHPDGALWGLEYDAAGLLTDYTDPNDHTTTFAYDSLSRLIRDTDAAGGGWKSIEYDLDPEAQQVRYTSAEDRVHGYTARTDTETGVRTSIDTSPTGGETRSVSDPLARTTTTTAPDGTRTRTETLPSAVPSGAASDSRTTLTLPSGLTYTSESAHTWGLADPDDPGSHVLLREITTTNGASWVTDYDPATRTQTTTSPEGRTTTTVLDAHDRPLRTAIPGLAATQYRYEDDRLVETRQGTGDDARLTTYAYDAHDHLIAITDAEQQITRYTPDAVGRVTEIERPDGAITGLDYDAKGNLEGVTPPGRPEHRLGYTPVDLEDDYQPPSVDDGTGAIARGYDKDRDLTQLSHALGPQIGYGYDAAGRLDRRTTAAGETTYTYAGPTERIATITTPEGEVLAFDYDGALTIDTQWSGTVNGQVETDWNSDFAIAAHIINDSHSISYDYDGDGLLTQAGALILARDPDHGLLTGTSLGGLTTTQGYNAFGELAAQQAAHDGSALYQVGYTRDRLGRIRTKTETLQGQTSVYAYDYDLAGRLTEVRTNSSVTGSWDYDANGNRIGVDGVANGSYDEQDRLLQSDTPARPRPSAAIGYIIDGQDRRIGKTRDGELVQGFLYKDQLNPIAELDGEGNLVSVFVYGEKVNVPAYLIKVDPETQEETTYRILSDHLGSPRLVVAVETGAVVQRMDYDAWGVVTRDTNPGFQPFGFAGGLYEPETGLVRFGVRDYDPYTGRWLGKDPIGFEGGTENAYEYGSSNPLNTIDPEGTTALTGAAGGAVVCGPPCAVLGFGAGVILTGKLIDWMRNDEYDQGDPNYGGYTQDDENEALDLSNTLSGYETCEQLEEAITTLRNRIRGSAAWQGRVF</sequence>
<feature type="domain" description="Teneurin-like YD-shell" evidence="3">
    <location>
        <begin position="732"/>
        <end position="884"/>
    </location>
</feature>
<gene>
    <name evidence="4" type="ORF">G3446_26130</name>
</gene>
<feature type="compositionally biased region" description="Low complexity" evidence="2">
    <location>
        <begin position="251"/>
        <end position="260"/>
    </location>
</feature>
<feature type="region of interest" description="Disordered" evidence="2">
    <location>
        <begin position="229"/>
        <end position="283"/>
    </location>
</feature>
<feature type="non-terminal residue" evidence="4">
    <location>
        <position position="1"/>
    </location>
</feature>
<keyword evidence="1" id="KW-0677">Repeat</keyword>
<dbReference type="RefSeq" id="WP_164456588.1">
    <property type="nucleotide sequence ID" value="NZ_JAAIJQ010000193.1"/>
</dbReference>
<evidence type="ECO:0000313" key="4">
    <source>
        <dbReference type="EMBL" id="NEV65265.1"/>
    </source>
</evidence>
<feature type="domain" description="Teneurin-like YD-shell" evidence="3">
    <location>
        <begin position="66"/>
        <end position="720"/>
    </location>
</feature>
<feature type="compositionally biased region" description="Low complexity" evidence="2">
    <location>
        <begin position="333"/>
        <end position="345"/>
    </location>
</feature>
<dbReference type="InterPro" id="IPR022385">
    <property type="entry name" value="Rhs_assc_core"/>
</dbReference>
<dbReference type="InterPro" id="IPR050708">
    <property type="entry name" value="T6SS_VgrG/RHS"/>
</dbReference>
<proteinExistence type="predicted"/>
<evidence type="ECO:0000256" key="1">
    <source>
        <dbReference type="ARBA" id="ARBA00022737"/>
    </source>
</evidence>
<dbReference type="PANTHER" id="PTHR32305">
    <property type="match status" value="1"/>
</dbReference>